<sequence>MVSLIKRSQAGQRSSYPIVHIAKEKRDSWTVMDDAITEREGRKRNTRTLNHVFKQSPKCVVAARGLTGNGLSLFICGANEVVEV</sequence>
<keyword evidence="2" id="KW-1185">Reference proteome</keyword>
<evidence type="ECO:0000313" key="2">
    <source>
        <dbReference type="Proteomes" id="UP000887013"/>
    </source>
</evidence>
<name>A0A8X6NFD8_NEPPI</name>
<dbReference type="EMBL" id="BMAW01008854">
    <property type="protein sequence ID" value="GFT10725.1"/>
    <property type="molecule type" value="Genomic_DNA"/>
</dbReference>
<dbReference type="Proteomes" id="UP000887013">
    <property type="component" value="Unassembled WGS sequence"/>
</dbReference>
<gene>
    <name evidence="1" type="ORF">NPIL_216031</name>
</gene>
<proteinExistence type="predicted"/>
<evidence type="ECO:0000313" key="1">
    <source>
        <dbReference type="EMBL" id="GFT10725.1"/>
    </source>
</evidence>
<dbReference type="AlphaFoldDB" id="A0A8X6NFD8"/>
<protein>
    <submittedName>
        <fullName evidence="1">Uncharacterized protein</fullName>
    </submittedName>
</protein>
<reference evidence="1" key="1">
    <citation type="submission" date="2020-08" db="EMBL/GenBank/DDBJ databases">
        <title>Multicomponent nature underlies the extraordinary mechanical properties of spider dragline silk.</title>
        <authorList>
            <person name="Kono N."/>
            <person name="Nakamura H."/>
            <person name="Mori M."/>
            <person name="Yoshida Y."/>
            <person name="Ohtoshi R."/>
            <person name="Malay A.D."/>
            <person name="Moran D.A.P."/>
            <person name="Tomita M."/>
            <person name="Numata K."/>
            <person name="Arakawa K."/>
        </authorList>
    </citation>
    <scope>NUCLEOTIDE SEQUENCE</scope>
</reference>
<comment type="caution">
    <text evidence="1">The sequence shown here is derived from an EMBL/GenBank/DDBJ whole genome shotgun (WGS) entry which is preliminary data.</text>
</comment>
<accession>A0A8X6NFD8</accession>
<organism evidence="1 2">
    <name type="scientific">Nephila pilipes</name>
    <name type="common">Giant wood spider</name>
    <name type="synonym">Nephila maculata</name>
    <dbReference type="NCBI Taxonomy" id="299642"/>
    <lineage>
        <taxon>Eukaryota</taxon>
        <taxon>Metazoa</taxon>
        <taxon>Ecdysozoa</taxon>
        <taxon>Arthropoda</taxon>
        <taxon>Chelicerata</taxon>
        <taxon>Arachnida</taxon>
        <taxon>Araneae</taxon>
        <taxon>Araneomorphae</taxon>
        <taxon>Entelegynae</taxon>
        <taxon>Araneoidea</taxon>
        <taxon>Nephilidae</taxon>
        <taxon>Nephila</taxon>
    </lineage>
</organism>